<feature type="transmembrane region" description="Helical" evidence="14">
    <location>
        <begin position="236"/>
        <end position="253"/>
    </location>
</feature>
<evidence type="ECO:0000313" key="17">
    <source>
        <dbReference type="Proteomes" id="UP000812440"/>
    </source>
</evidence>
<gene>
    <name evidence="16" type="ORF">GDO86_018898</name>
</gene>
<evidence type="ECO:0000259" key="15">
    <source>
        <dbReference type="PROSITE" id="PS50262"/>
    </source>
</evidence>
<evidence type="ECO:0000256" key="13">
    <source>
        <dbReference type="RuleBase" id="RU000688"/>
    </source>
</evidence>
<evidence type="ECO:0000256" key="1">
    <source>
        <dbReference type="ARBA" id="ARBA00004651"/>
    </source>
</evidence>
<dbReference type="InterPro" id="IPR050939">
    <property type="entry name" value="Olfactory_GPCR1"/>
</dbReference>
<reference evidence="16" key="1">
    <citation type="thesis" date="2020" institute="ProQuest LLC" country="789 East Eisenhower Parkway, Ann Arbor, MI, USA">
        <title>Comparative Genomics and Chromosome Evolution.</title>
        <authorList>
            <person name="Mudd A.B."/>
        </authorList>
    </citation>
    <scope>NUCLEOTIDE SEQUENCE</scope>
    <source>
        <strain evidence="16">Female2</strain>
        <tissue evidence="16">Blood</tissue>
    </source>
</reference>
<evidence type="ECO:0000256" key="14">
    <source>
        <dbReference type="RuleBase" id="RU363047"/>
    </source>
</evidence>
<evidence type="ECO:0000256" key="5">
    <source>
        <dbReference type="ARBA" id="ARBA00022725"/>
    </source>
</evidence>
<dbReference type="InterPro" id="IPR017452">
    <property type="entry name" value="GPCR_Rhodpsn_7TM"/>
</dbReference>
<dbReference type="Gene3D" id="1.20.1070.10">
    <property type="entry name" value="Rhodopsin 7-helix transmembrane proteins"/>
    <property type="match status" value="1"/>
</dbReference>
<keyword evidence="8 14" id="KW-0472">Membrane</keyword>
<evidence type="ECO:0000256" key="8">
    <source>
        <dbReference type="ARBA" id="ARBA00023136"/>
    </source>
</evidence>
<feature type="transmembrane region" description="Helical" evidence="14">
    <location>
        <begin position="139"/>
        <end position="161"/>
    </location>
</feature>
<evidence type="ECO:0000256" key="9">
    <source>
        <dbReference type="ARBA" id="ARBA00023157"/>
    </source>
</evidence>
<dbReference type="FunFam" id="1.20.1070.10:FF:000024">
    <property type="entry name" value="Olfactory receptor"/>
    <property type="match status" value="1"/>
</dbReference>
<evidence type="ECO:0000256" key="4">
    <source>
        <dbReference type="ARBA" id="ARBA00022692"/>
    </source>
</evidence>
<dbReference type="PROSITE" id="PS50262">
    <property type="entry name" value="G_PROTEIN_RECEP_F1_2"/>
    <property type="match status" value="1"/>
</dbReference>
<organism evidence="16 17">
    <name type="scientific">Hymenochirus boettgeri</name>
    <name type="common">Congo dwarf clawed frog</name>
    <dbReference type="NCBI Taxonomy" id="247094"/>
    <lineage>
        <taxon>Eukaryota</taxon>
        <taxon>Metazoa</taxon>
        <taxon>Chordata</taxon>
        <taxon>Craniata</taxon>
        <taxon>Vertebrata</taxon>
        <taxon>Euteleostomi</taxon>
        <taxon>Amphibia</taxon>
        <taxon>Batrachia</taxon>
        <taxon>Anura</taxon>
        <taxon>Pipoidea</taxon>
        <taxon>Pipidae</taxon>
        <taxon>Pipinae</taxon>
        <taxon>Hymenochirus</taxon>
    </lineage>
</organism>
<evidence type="ECO:0000256" key="2">
    <source>
        <dbReference type="ARBA" id="ARBA00022475"/>
    </source>
</evidence>
<dbReference type="Pfam" id="PF13853">
    <property type="entry name" value="7tm_4"/>
    <property type="match status" value="1"/>
</dbReference>
<keyword evidence="5 14" id="KW-0552">Olfaction</keyword>
<evidence type="ECO:0000256" key="11">
    <source>
        <dbReference type="ARBA" id="ARBA00023180"/>
    </source>
</evidence>
<keyword evidence="2 14" id="KW-1003">Cell membrane</keyword>
<feature type="transmembrane region" description="Helical" evidence="14">
    <location>
        <begin position="199"/>
        <end position="224"/>
    </location>
</feature>
<dbReference type="PANTHER" id="PTHR24242:SF401">
    <property type="entry name" value="OLFACTORY RECEPTOR 56A1"/>
    <property type="match status" value="1"/>
</dbReference>
<dbReference type="PRINTS" id="PR00237">
    <property type="entry name" value="GPCRRHODOPSN"/>
</dbReference>
<comment type="subcellular location">
    <subcellularLocation>
        <location evidence="1 14">Cell membrane</location>
        <topology evidence="1 14">Multi-pass membrane protein</topology>
    </subcellularLocation>
</comment>
<evidence type="ECO:0000256" key="3">
    <source>
        <dbReference type="ARBA" id="ARBA00022606"/>
    </source>
</evidence>
<keyword evidence="7 13" id="KW-0297">G-protein coupled receptor</keyword>
<comment type="caution">
    <text evidence="16">The sequence shown here is derived from an EMBL/GenBank/DDBJ whole genome shotgun (WGS) entry which is preliminary data.</text>
</comment>
<feature type="transmembrane region" description="Helical" evidence="14">
    <location>
        <begin position="57"/>
        <end position="77"/>
    </location>
</feature>
<dbReference type="EMBL" id="JAACNH010000218">
    <property type="protein sequence ID" value="KAG8431394.1"/>
    <property type="molecule type" value="Genomic_DNA"/>
</dbReference>
<keyword evidence="6 14" id="KW-1133">Transmembrane helix</keyword>
<keyword evidence="4 13" id="KW-0812">Transmembrane</keyword>
<dbReference type="AlphaFoldDB" id="A0A8T2IJU2"/>
<feature type="transmembrane region" description="Helical" evidence="14">
    <location>
        <begin position="28"/>
        <end position="50"/>
    </location>
</feature>
<evidence type="ECO:0000256" key="6">
    <source>
        <dbReference type="ARBA" id="ARBA00022989"/>
    </source>
</evidence>
<keyword evidence="11" id="KW-0325">Glycoprotein</keyword>
<keyword evidence="12 13" id="KW-0807">Transducer</keyword>
<proteinExistence type="inferred from homology"/>
<feature type="transmembrane region" description="Helical" evidence="14">
    <location>
        <begin position="97"/>
        <end position="119"/>
    </location>
</feature>
<dbReference type="GO" id="GO:0004930">
    <property type="term" value="F:G protein-coupled receptor activity"/>
    <property type="evidence" value="ECO:0007669"/>
    <property type="project" value="UniProtKB-KW"/>
</dbReference>
<feature type="transmembrane region" description="Helical" evidence="14">
    <location>
        <begin position="273"/>
        <end position="293"/>
    </location>
</feature>
<dbReference type="SUPFAM" id="SSF81321">
    <property type="entry name" value="Family A G protein-coupled receptor-like"/>
    <property type="match status" value="1"/>
</dbReference>
<comment type="similarity">
    <text evidence="13">Belongs to the G-protein coupled receptor 1 family.</text>
</comment>
<evidence type="ECO:0000313" key="16">
    <source>
        <dbReference type="EMBL" id="KAG8431394.1"/>
    </source>
</evidence>
<keyword evidence="10 13" id="KW-0675">Receptor</keyword>
<dbReference type="GO" id="GO:0004984">
    <property type="term" value="F:olfactory receptor activity"/>
    <property type="evidence" value="ECO:0007669"/>
    <property type="project" value="InterPro"/>
</dbReference>
<sequence length="312" mass="35212">MANQSTVSEFIFIGFPGLHQNFHIPVSMVMFLLYSISLVANSTVMILILVKRPLHQPMYIIIGNLALSDLLFDTLTLPKIIAKYWFGAGSISFYGCFFQLFWVHCLGSFDSFVIMLMAIDRYVAVCKPLRYHSIITNRLVAILCYFLWLLAALIATVNSVVAAKLPYCGPSNIKNCFCAFTTVTPLACTDITHSIRTAFISAMCVLLLPLAFIALSYVLIILAIKQSARNEKWKKAFYTCTTHLFVIGLYYIPRVFVYGSNQARWILDADLNVLLLCLYTFIPHAASPIIYCLRTKEIKDIIGQGLIKINNR</sequence>
<dbReference type="PRINTS" id="PR00245">
    <property type="entry name" value="OLFACTORYR"/>
</dbReference>
<keyword evidence="3 14" id="KW-0716">Sensory transduction</keyword>
<dbReference type="InterPro" id="IPR000276">
    <property type="entry name" value="GPCR_Rhodpsn"/>
</dbReference>
<name>A0A8T2IJU2_9PIPI</name>
<feature type="domain" description="G-protein coupled receptors family 1 profile" evidence="15">
    <location>
        <begin position="40"/>
        <end position="291"/>
    </location>
</feature>
<dbReference type="OrthoDB" id="6144223at2759"/>
<keyword evidence="17" id="KW-1185">Reference proteome</keyword>
<dbReference type="PROSITE" id="PS00237">
    <property type="entry name" value="G_PROTEIN_RECEP_F1_1"/>
    <property type="match status" value="1"/>
</dbReference>
<dbReference type="Proteomes" id="UP000812440">
    <property type="component" value="Unassembled WGS sequence"/>
</dbReference>
<dbReference type="GO" id="GO:0005886">
    <property type="term" value="C:plasma membrane"/>
    <property type="evidence" value="ECO:0007669"/>
    <property type="project" value="UniProtKB-SubCell"/>
</dbReference>
<keyword evidence="9" id="KW-1015">Disulfide bond</keyword>
<dbReference type="PANTHER" id="PTHR24242">
    <property type="entry name" value="G-PROTEIN COUPLED RECEPTOR"/>
    <property type="match status" value="1"/>
</dbReference>
<accession>A0A8T2IJU2</accession>
<dbReference type="InterPro" id="IPR000725">
    <property type="entry name" value="Olfact_rcpt"/>
</dbReference>
<protein>
    <recommendedName>
        <fullName evidence="14">Olfactory receptor</fullName>
    </recommendedName>
</protein>
<evidence type="ECO:0000256" key="12">
    <source>
        <dbReference type="ARBA" id="ARBA00023224"/>
    </source>
</evidence>
<evidence type="ECO:0000256" key="10">
    <source>
        <dbReference type="ARBA" id="ARBA00023170"/>
    </source>
</evidence>
<evidence type="ECO:0000256" key="7">
    <source>
        <dbReference type="ARBA" id="ARBA00023040"/>
    </source>
</evidence>